<reference evidence="1" key="1">
    <citation type="journal article" date="2014" name="Front. Microbiol.">
        <title>High frequency of phylogenetically diverse reductive dehalogenase-homologous genes in deep subseafloor sedimentary metagenomes.</title>
        <authorList>
            <person name="Kawai M."/>
            <person name="Futagami T."/>
            <person name="Toyoda A."/>
            <person name="Takaki Y."/>
            <person name="Nishi S."/>
            <person name="Hori S."/>
            <person name="Arai W."/>
            <person name="Tsubouchi T."/>
            <person name="Morono Y."/>
            <person name="Uchiyama I."/>
            <person name="Ito T."/>
            <person name="Fujiyama A."/>
            <person name="Inagaki F."/>
            <person name="Takami H."/>
        </authorList>
    </citation>
    <scope>NUCLEOTIDE SEQUENCE</scope>
    <source>
        <strain evidence="1">Expedition CK06-06</strain>
    </source>
</reference>
<proteinExistence type="predicted"/>
<evidence type="ECO:0000313" key="1">
    <source>
        <dbReference type="EMBL" id="GAF91559.1"/>
    </source>
</evidence>
<gene>
    <name evidence="1" type="ORF">S01H1_21015</name>
</gene>
<comment type="caution">
    <text evidence="1">The sequence shown here is derived from an EMBL/GenBank/DDBJ whole genome shotgun (WGS) entry which is preliminary data.</text>
</comment>
<dbReference type="AlphaFoldDB" id="X0TEC4"/>
<protein>
    <submittedName>
        <fullName evidence="1">Uncharacterized protein</fullName>
    </submittedName>
</protein>
<accession>X0TEC4</accession>
<organism evidence="1">
    <name type="scientific">marine sediment metagenome</name>
    <dbReference type="NCBI Taxonomy" id="412755"/>
    <lineage>
        <taxon>unclassified sequences</taxon>
        <taxon>metagenomes</taxon>
        <taxon>ecological metagenomes</taxon>
    </lineage>
</organism>
<feature type="non-terminal residue" evidence="1">
    <location>
        <position position="1"/>
    </location>
</feature>
<sequence>PEFALTKISKCADIKKNIIRNIIILRTNNNNLLIHFENYYYINNQLLSNLIENIEDD</sequence>
<dbReference type="EMBL" id="BARS01011588">
    <property type="protein sequence ID" value="GAF91559.1"/>
    <property type="molecule type" value="Genomic_DNA"/>
</dbReference>
<name>X0TEC4_9ZZZZ</name>